<organism evidence="1 2">
    <name type="scientific">Nitrospirillum amazonense</name>
    <dbReference type="NCBI Taxonomy" id="28077"/>
    <lineage>
        <taxon>Bacteria</taxon>
        <taxon>Pseudomonadati</taxon>
        <taxon>Pseudomonadota</taxon>
        <taxon>Alphaproteobacteria</taxon>
        <taxon>Rhodospirillales</taxon>
        <taxon>Azospirillaceae</taxon>
        <taxon>Nitrospirillum</taxon>
    </lineage>
</organism>
<evidence type="ECO:0000313" key="2">
    <source>
        <dbReference type="Proteomes" id="UP000320516"/>
    </source>
</evidence>
<name>A0A560K1Z4_9PROT</name>
<gene>
    <name evidence="1" type="ORF">FBZ87_103157</name>
</gene>
<evidence type="ECO:0000313" key="1">
    <source>
        <dbReference type="EMBL" id="TWB77341.1"/>
    </source>
</evidence>
<protein>
    <submittedName>
        <fullName evidence="1">Uncharacterized protein</fullName>
    </submittedName>
</protein>
<accession>A0A560K1Z4</accession>
<dbReference type="Gene3D" id="6.20.450.20">
    <property type="match status" value="1"/>
</dbReference>
<reference evidence="1 2" key="1">
    <citation type="submission" date="2019-06" db="EMBL/GenBank/DDBJ databases">
        <title>Genomic Encyclopedia of Type Strains, Phase IV (KMG-V): Genome sequencing to study the core and pangenomes of soil and plant-associated prokaryotes.</title>
        <authorList>
            <person name="Whitman W."/>
        </authorList>
    </citation>
    <scope>NUCLEOTIDE SEQUENCE [LARGE SCALE GENOMIC DNA]</scope>
    <source>
        <strain evidence="1 2">BR 12005</strain>
    </source>
</reference>
<sequence length="96" mass="11424">MFTLKLEADLRDQFMAEAEAVHRPASQIVRDFMRDFVRQRQEAREHDAWFRAQVEQGLRESDDPSVARIPHEQVKADWHLQRAELLKRALRLANED</sequence>
<comment type="caution">
    <text evidence="1">The sequence shown here is derived from an EMBL/GenBank/DDBJ whole genome shotgun (WGS) entry which is preliminary data.</text>
</comment>
<dbReference type="Proteomes" id="UP000320516">
    <property type="component" value="Unassembled WGS sequence"/>
</dbReference>
<proteinExistence type="predicted"/>
<dbReference type="AlphaFoldDB" id="A0A560K1Z4"/>
<dbReference type="EMBL" id="VITV01000003">
    <property type="protein sequence ID" value="TWB77341.1"/>
    <property type="molecule type" value="Genomic_DNA"/>
</dbReference>